<accession>A0A811MQM2</accession>
<protein>
    <submittedName>
        <fullName evidence="2">Uncharacterized protein</fullName>
    </submittedName>
</protein>
<feature type="region of interest" description="Disordered" evidence="1">
    <location>
        <begin position="1"/>
        <end position="28"/>
    </location>
</feature>
<evidence type="ECO:0000313" key="3">
    <source>
        <dbReference type="Proteomes" id="UP000604825"/>
    </source>
</evidence>
<dbReference type="Proteomes" id="UP000604825">
    <property type="component" value="Unassembled WGS sequence"/>
</dbReference>
<proteinExistence type="predicted"/>
<reference evidence="2" key="1">
    <citation type="submission" date="2020-10" db="EMBL/GenBank/DDBJ databases">
        <authorList>
            <person name="Han B."/>
            <person name="Lu T."/>
            <person name="Zhao Q."/>
            <person name="Huang X."/>
            <person name="Zhao Y."/>
        </authorList>
    </citation>
    <scope>NUCLEOTIDE SEQUENCE</scope>
</reference>
<keyword evidence="3" id="KW-1185">Reference proteome</keyword>
<dbReference type="EMBL" id="CAJGYO010000002">
    <property type="protein sequence ID" value="CAD6210910.1"/>
    <property type="molecule type" value="Genomic_DNA"/>
</dbReference>
<organism evidence="2 3">
    <name type="scientific">Miscanthus lutarioriparius</name>
    <dbReference type="NCBI Taxonomy" id="422564"/>
    <lineage>
        <taxon>Eukaryota</taxon>
        <taxon>Viridiplantae</taxon>
        <taxon>Streptophyta</taxon>
        <taxon>Embryophyta</taxon>
        <taxon>Tracheophyta</taxon>
        <taxon>Spermatophyta</taxon>
        <taxon>Magnoliopsida</taxon>
        <taxon>Liliopsida</taxon>
        <taxon>Poales</taxon>
        <taxon>Poaceae</taxon>
        <taxon>PACMAD clade</taxon>
        <taxon>Panicoideae</taxon>
        <taxon>Andropogonodae</taxon>
        <taxon>Andropogoneae</taxon>
        <taxon>Saccharinae</taxon>
        <taxon>Miscanthus</taxon>
    </lineage>
</organism>
<evidence type="ECO:0000313" key="2">
    <source>
        <dbReference type="EMBL" id="CAD6210910.1"/>
    </source>
</evidence>
<sequence length="66" mass="6859">MATATATSSSSLTTPLLRPNPNTNPTPRSLQLLRFLSSSFAFLFPPSLPALTFHPHLAGAGGALVP</sequence>
<name>A0A811MQM2_9POAL</name>
<dbReference type="AlphaFoldDB" id="A0A811MQM2"/>
<comment type="caution">
    <text evidence="2">The sequence shown here is derived from an EMBL/GenBank/DDBJ whole genome shotgun (WGS) entry which is preliminary data.</text>
</comment>
<gene>
    <name evidence="2" type="ORF">NCGR_LOCUS6945</name>
</gene>
<evidence type="ECO:0000256" key="1">
    <source>
        <dbReference type="SAM" id="MobiDB-lite"/>
    </source>
</evidence>